<feature type="region of interest" description="Disordered" evidence="1">
    <location>
        <begin position="321"/>
        <end position="351"/>
    </location>
</feature>
<feature type="domain" description="DUF6589" evidence="2">
    <location>
        <begin position="452"/>
        <end position="637"/>
    </location>
</feature>
<evidence type="ECO:0000256" key="1">
    <source>
        <dbReference type="SAM" id="MobiDB-lite"/>
    </source>
</evidence>
<protein>
    <recommendedName>
        <fullName evidence="2">DUF6589 domain-containing protein</fullName>
    </recommendedName>
</protein>
<dbReference type="InterPro" id="IPR046496">
    <property type="entry name" value="DUF6589"/>
</dbReference>
<name>A0ABY7DF40_MYAAR</name>
<gene>
    <name evidence="3" type="ORF">MAR_028967</name>
</gene>
<dbReference type="Pfam" id="PF20231">
    <property type="entry name" value="DUF6589"/>
    <property type="match status" value="1"/>
</dbReference>
<dbReference type="EMBL" id="CP111013">
    <property type="protein sequence ID" value="WAQ96277.1"/>
    <property type="molecule type" value="Genomic_DNA"/>
</dbReference>
<sequence>MDACRACGCSFTGCGSKKKRTVESKVHGHGVKCSVKEGVKKALKVDVTPGQNVCDVCFKTINRVTVLSAKVKSDEAELASHKRKLTEFIRDGKFLHPHLHKKICFSPRKTTTPRKVKTTPLTDTVLSQIKNTKYDSAIRTLVRSSKKAREDIKKVFSLLVQDEVRTFSKKISSMRQDLTLKSIEKFCWGSLWTELDSGLPLLAAVLRSVLTSRRAKDKISSSEKKIGPLVPMFGLLLGVILYTGHPSKFKFLQQIISIQMFRSGCNHKMFRWFKKFGLCMSVDSTRQLVDKLGKDYDKKIKEWKQDIEEHVLHVTPTPIRKANAAGDSDGWSSLSEDELDMPSDHPDSDTDDEIHELSTVMEDTILYSESDHEDEFVPLAEVSDPELNDIAGFSLCWDNVQKLSVARHHSRHHGNKMMLWANCFAARDRISFSGVTNNWEETVNAGSIDLALSVERMIEGRITMTSSEQANDCLEGLIPRPQNFHKRVILLQVTLGMLFGKGASDKGTLTQIKNVFGRKNVKKKASDCMNHLTDFINFVTEGHILLLANHLKKTDDLTHCIEDLGDVSSLAKEIVQFVWPRIDEPAAALNDELYYNQWFCSEVCTTAKDTDHKQAYAMSVLCRGLMHMAERDAERENGGDAMIRMLSMAITDTSHWPSSF</sequence>
<proteinExistence type="predicted"/>
<evidence type="ECO:0000313" key="3">
    <source>
        <dbReference type="EMBL" id="WAQ96277.1"/>
    </source>
</evidence>
<reference evidence="3" key="1">
    <citation type="submission" date="2022-11" db="EMBL/GenBank/DDBJ databases">
        <title>Centuries of genome instability and evolution in soft-shell clam transmissible cancer (bioRxiv).</title>
        <authorList>
            <person name="Hart S.F.M."/>
            <person name="Yonemitsu M.A."/>
            <person name="Giersch R.M."/>
            <person name="Beal B.F."/>
            <person name="Arriagada G."/>
            <person name="Davis B.W."/>
            <person name="Ostrander E.A."/>
            <person name="Goff S.P."/>
            <person name="Metzger M.J."/>
        </authorList>
    </citation>
    <scope>NUCLEOTIDE SEQUENCE</scope>
    <source>
        <strain evidence="3">MELC-2E11</strain>
        <tissue evidence="3">Siphon/mantle</tissue>
    </source>
</reference>
<evidence type="ECO:0000259" key="2">
    <source>
        <dbReference type="Pfam" id="PF20231"/>
    </source>
</evidence>
<evidence type="ECO:0000313" key="4">
    <source>
        <dbReference type="Proteomes" id="UP001164746"/>
    </source>
</evidence>
<keyword evidence="4" id="KW-1185">Reference proteome</keyword>
<dbReference type="Proteomes" id="UP001164746">
    <property type="component" value="Chromosome 2"/>
</dbReference>
<accession>A0ABY7DF40</accession>
<organism evidence="3 4">
    <name type="scientific">Mya arenaria</name>
    <name type="common">Soft-shell clam</name>
    <dbReference type="NCBI Taxonomy" id="6604"/>
    <lineage>
        <taxon>Eukaryota</taxon>
        <taxon>Metazoa</taxon>
        <taxon>Spiralia</taxon>
        <taxon>Lophotrochozoa</taxon>
        <taxon>Mollusca</taxon>
        <taxon>Bivalvia</taxon>
        <taxon>Autobranchia</taxon>
        <taxon>Heteroconchia</taxon>
        <taxon>Euheterodonta</taxon>
        <taxon>Imparidentia</taxon>
        <taxon>Neoheterodontei</taxon>
        <taxon>Myida</taxon>
        <taxon>Myoidea</taxon>
        <taxon>Myidae</taxon>
        <taxon>Mya</taxon>
    </lineage>
</organism>